<accession>A0ABU0ESL3</accession>
<organism evidence="1 2">
    <name type="scientific">Amycolatopsis thermophila</name>
    <dbReference type="NCBI Taxonomy" id="206084"/>
    <lineage>
        <taxon>Bacteria</taxon>
        <taxon>Bacillati</taxon>
        <taxon>Actinomycetota</taxon>
        <taxon>Actinomycetes</taxon>
        <taxon>Pseudonocardiales</taxon>
        <taxon>Pseudonocardiaceae</taxon>
        <taxon>Amycolatopsis</taxon>
    </lineage>
</organism>
<protein>
    <submittedName>
        <fullName evidence="1">Uncharacterized protein</fullName>
    </submittedName>
</protein>
<gene>
    <name evidence="1" type="ORF">FB470_001929</name>
</gene>
<dbReference type="Proteomes" id="UP001229651">
    <property type="component" value="Unassembled WGS sequence"/>
</dbReference>
<comment type="caution">
    <text evidence="1">The sequence shown here is derived from an EMBL/GenBank/DDBJ whole genome shotgun (WGS) entry which is preliminary data.</text>
</comment>
<dbReference type="EMBL" id="JAUSUT010000001">
    <property type="protein sequence ID" value="MDQ0377935.1"/>
    <property type="molecule type" value="Genomic_DNA"/>
</dbReference>
<evidence type="ECO:0000313" key="1">
    <source>
        <dbReference type="EMBL" id="MDQ0377935.1"/>
    </source>
</evidence>
<sequence>MRPGEYGWRQFVRAHGDIVGFTTDPDLEHRITGPVPPGTGLDNDLVQAAHATGTPVFAVYDLQPADGAP</sequence>
<proteinExistence type="predicted"/>
<reference evidence="1 2" key="1">
    <citation type="submission" date="2023-07" db="EMBL/GenBank/DDBJ databases">
        <title>Sequencing the genomes of 1000 actinobacteria strains.</title>
        <authorList>
            <person name="Klenk H.-P."/>
        </authorList>
    </citation>
    <scope>NUCLEOTIDE SEQUENCE [LARGE SCALE GENOMIC DNA]</scope>
    <source>
        <strain evidence="1 2">DSM 45805</strain>
    </source>
</reference>
<evidence type="ECO:0000313" key="2">
    <source>
        <dbReference type="Proteomes" id="UP001229651"/>
    </source>
</evidence>
<name>A0ABU0ESL3_9PSEU</name>
<dbReference type="RefSeq" id="WP_306990540.1">
    <property type="nucleotide sequence ID" value="NZ_JAUSUT010000001.1"/>
</dbReference>
<keyword evidence="2" id="KW-1185">Reference proteome</keyword>